<organism evidence="1">
    <name type="scientific">bioreactor metagenome</name>
    <dbReference type="NCBI Taxonomy" id="1076179"/>
    <lineage>
        <taxon>unclassified sequences</taxon>
        <taxon>metagenomes</taxon>
        <taxon>ecological metagenomes</taxon>
    </lineage>
</organism>
<sequence length="57" mass="6213">MKSVKKKYKTHSFAAGVNREVIEKGCEMLGMPLDEVIGETINGMKECAEAIGLKGEL</sequence>
<evidence type="ECO:0000313" key="1">
    <source>
        <dbReference type="EMBL" id="MPM92495.1"/>
    </source>
</evidence>
<dbReference type="AlphaFoldDB" id="A0A645DT89"/>
<dbReference type="PANTHER" id="PTHR38659:SF2">
    <property type="entry name" value="HDIG DOMAIN PROTEIN"/>
    <property type="match status" value="1"/>
</dbReference>
<reference evidence="1" key="1">
    <citation type="submission" date="2019-08" db="EMBL/GenBank/DDBJ databases">
        <authorList>
            <person name="Kucharzyk K."/>
            <person name="Murdoch R.W."/>
            <person name="Higgins S."/>
            <person name="Loffler F."/>
        </authorList>
    </citation>
    <scope>NUCLEOTIDE SEQUENCE</scope>
</reference>
<accession>A0A645DT89</accession>
<dbReference type="EMBL" id="VSSQ01039428">
    <property type="protein sequence ID" value="MPM92495.1"/>
    <property type="molecule type" value="Genomic_DNA"/>
</dbReference>
<dbReference type="PANTHER" id="PTHR38659">
    <property type="entry name" value="METAL-DEPENDENT PHOSPHOHYDROLASE"/>
    <property type="match status" value="1"/>
</dbReference>
<gene>
    <name evidence="1" type="ORF">SDC9_139630</name>
</gene>
<comment type="caution">
    <text evidence="1">The sequence shown here is derived from an EMBL/GenBank/DDBJ whole genome shotgun (WGS) entry which is preliminary data.</text>
</comment>
<name>A0A645DT89_9ZZZZ</name>
<proteinExistence type="predicted"/>
<protein>
    <submittedName>
        <fullName evidence="1">Uncharacterized protein</fullName>
    </submittedName>
</protein>